<dbReference type="EMBL" id="SGXD01000003">
    <property type="protein sequence ID" value="RZS87270.1"/>
    <property type="molecule type" value="Genomic_DNA"/>
</dbReference>
<comment type="function">
    <text evidence="4">Catalyzes the deacetylation of 1D-myo-inositol 2-acetamido-2-deoxy-alpha-D-glucopyranoside (GlcNAc-Ins) in the mycothiol biosynthesis pathway.</text>
</comment>
<dbReference type="SUPFAM" id="SSF102588">
    <property type="entry name" value="LmbE-like"/>
    <property type="match status" value="1"/>
</dbReference>
<evidence type="ECO:0000256" key="2">
    <source>
        <dbReference type="ARBA" id="ARBA00022801"/>
    </source>
</evidence>
<dbReference type="InterPro" id="IPR017810">
    <property type="entry name" value="Mycothiol_biosynthesis_MshB"/>
</dbReference>
<protein>
    <recommendedName>
        <fullName evidence="4">1D-myo-inositol 2-acetamido-2-deoxy-alpha-D-glucopyranoside deacetylase</fullName>
        <shortName evidence="4">GlcNAc-Ins deacetylase</shortName>
        <ecNumber evidence="4">3.5.1.103</ecNumber>
    </recommendedName>
    <alternativeName>
        <fullName evidence="4">N-acetyl-1-D-myo-inositol-2-amino-2-deoxy-alpha-D-glucopyranoside deacetylase</fullName>
    </alternativeName>
</protein>
<evidence type="ECO:0000256" key="4">
    <source>
        <dbReference type="HAMAP-Rule" id="MF_01696"/>
    </source>
</evidence>
<feature type="binding site" evidence="4">
    <location>
        <position position="66"/>
    </location>
    <ligand>
        <name>Zn(2+)</name>
        <dbReference type="ChEBI" id="CHEBI:29105"/>
    </ligand>
</feature>
<sequence>MTTPIAPDGAEEPAGAPLASTDPFAAERDVLDEAAAAVEAAPLTAEAEQEMAVLDVPRRLLLVHAHPDDETIGNGATMATYAAAGTHVTLLTCTLGEEGEVLVPELAHLAAGRDDTLGQHRAGELAGAMEALGVRDSRFLGGAGRFRDSGMMGVPSNERPDCFWQADLEEAAALVAEVVREVRPQVVVTYDENGGYGHPDHIQAHRAAMRGVELAADEAFADGREPWAVSKVYWTAWPESRMRDGLRRLRDEGDGTTFFGMDPEGPLPDTTPDELVTTVVDGTAQVDAKLAAMRAHATQIAVDGPFFALSNNLGNEVWALEHYRLARGERGPVDPESGLETDLFAGL</sequence>
<dbReference type="EC" id="3.5.1.103" evidence="4"/>
<dbReference type="PANTHER" id="PTHR12993">
    <property type="entry name" value="N-ACETYLGLUCOSAMINYL-PHOSPHATIDYLINOSITOL DE-N-ACETYLASE-RELATED"/>
    <property type="match status" value="1"/>
</dbReference>
<keyword evidence="1 4" id="KW-0479">Metal-binding</keyword>
<feature type="binding site" evidence="4">
    <location>
        <position position="201"/>
    </location>
    <ligand>
        <name>Zn(2+)</name>
        <dbReference type="ChEBI" id="CHEBI:29105"/>
    </ligand>
</feature>
<comment type="catalytic activity">
    <reaction evidence="4">
        <text>1D-myo-inositol 2-acetamido-2-deoxy-alpha-D-glucopyranoside + H2O = 1D-myo-inositol 2-amino-2-deoxy-alpha-D-glucopyranoside + acetate</text>
        <dbReference type="Rhea" id="RHEA:26180"/>
        <dbReference type="ChEBI" id="CHEBI:15377"/>
        <dbReference type="ChEBI" id="CHEBI:30089"/>
        <dbReference type="ChEBI" id="CHEBI:52442"/>
        <dbReference type="ChEBI" id="CHEBI:58886"/>
        <dbReference type="EC" id="3.5.1.103"/>
    </reaction>
</comment>
<evidence type="ECO:0000256" key="1">
    <source>
        <dbReference type="ARBA" id="ARBA00022723"/>
    </source>
</evidence>
<keyword evidence="2 4" id="KW-0378">Hydrolase</keyword>
<dbReference type="InterPro" id="IPR003737">
    <property type="entry name" value="GlcNAc_PI_deacetylase-related"/>
</dbReference>
<proteinExistence type="inferred from homology"/>
<gene>
    <name evidence="4" type="primary">mshB</name>
    <name evidence="6" type="ORF">EV189_2695</name>
</gene>
<keyword evidence="3 4" id="KW-0862">Zinc</keyword>
<comment type="similarity">
    <text evidence="4">Belongs to the MshB deacetylase family.</text>
</comment>
<comment type="caution">
    <text evidence="6">The sequence shown here is derived from an EMBL/GenBank/DDBJ whole genome shotgun (WGS) entry which is preliminary data.</text>
</comment>
<dbReference type="Proteomes" id="UP000293638">
    <property type="component" value="Unassembled WGS sequence"/>
</dbReference>
<organism evidence="6 7">
    <name type="scientific">Motilibacter rhizosphaerae</name>
    <dbReference type="NCBI Taxonomy" id="598652"/>
    <lineage>
        <taxon>Bacteria</taxon>
        <taxon>Bacillati</taxon>
        <taxon>Actinomycetota</taxon>
        <taxon>Actinomycetes</taxon>
        <taxon>Motilibacterales</taxon>
        <taxon>Motilibacteraceae</taxon>
        <taxon>Motilibacter</taxon>
    </lineage>
</organism>
<name>A0A4Q7NRK3_9ACTN</name>
<dbReference type="AlphaFoldDB" id="A0A4Q7NRK3"/>
<dbReference type="PANTHER" id="PTHR12993:SF26">
    <property type="entry name" value="1D-MYO-INOSITOL 2-ACETAMIDO-2-DEOXY-ALPHA-D-GLUCOPYRANOSIDE DEACETYLASE"/>
    <property type="match status" value="1"/>
</dbReference>
<feature type="region of interest" description="Disordered" evidence="5">
    <location>
        <begin position="1"/>
        <end position="22"/>
    </location>
</feature>
<dbReference type="GO" id="GO:0008270">
    <property type="term" value="F:zinc ion binding"/>
    <property type="evidence" value="ECO:0007669"/>
    <property type="project" value="UniProtKB-UniRule"/>
</dbReference>
<dbReference type="GO" id="GO:0035595">
    <property type="term" value="F:N-acetylglucosaminylinositol deacetylase activity"/>
    <property type="evidence" value="ECO:0007669"/>
    <property type="project" value="UniProtKB-EC"/>
</dbReference>
<reference evidence="6 7" key="1">
    <citation type="submission" date="2019-02" db="EMBL/GenBank/DDBJ databases">
        <title>Genomic Encyclopedia of Type Strains, Phase IV (KMG-IV): sequencing the most valuable type-strain genomes for metagenomic binning, comparative biology and taxonomic classification.</title>
        <authorList>
            <person name="Goeker M."/>
        </authorList>
    </citation>
    <scope>NUCLEOTIDE SEQUENCE [LARGE SCALE GENOMIC DNA]</scope>
    <source>
        <strain evidence="6 7">DSM 45622</strain>
    </source>
</reference>
<dbReference type="GO" id="GO:0010125">
    <property type="term" value="P:mycothiol biosynthetic process"/>
    <property type="evidence" value="ECO:0007669"/>
    <property type="project" value="UniProtKB-UniRule"/>
</dbReference>
<comment type="cofactor">
    <cofactor evidence="4">
        <name>Zn(2+)</name>
        <dbReference type="ChEBI" id="CHEBI:29105"/>
    </cofactor>
    <text evidence="4">Binds 1 zinc ion per subunit.</text>
</comment>
<evidence type="ECO:0000313" key="7">
    <source>
        <dbReference type="Proteomes" id="UP000293638"/>
    </source>
</evidence>
<feature type="compositionally biased region" description="Low complexity" evidence="5">
    <location>
        <begin position="1"/>
        <end position="17"/>
    </location>
</feature>
<dbReference type="Gene3D" id="3.40.50.10320">
    <property type="entry name" value="LmbE-like"/>
    <property type="match status" value="1"/>
</dbReference>
<evidence type="ECO:0000256" key="3">
    <source>
        <dbReference type="ARBA" id="ARBA00022833"/>
    </source>
</evidence>
<dbReference type="NCBIfam" id="TIGR03445">
    <property type="entry name" value="mycothiol_MshB"/>
    <property type="match status" value="1"/>
</dbReference>
<accession>A0A4Q7NRK3</accession>
<evidence type="ECO:0000256" key="5">
    <source>
        <dbReference type="SAM" id="MobiDB-lite"/>
    </source>
</evidence>
<evidence type="ECO:0000313" key="6">
    <source>
        <dbReference type="EMBL" id="RZS87270.1"/>
    </source>
</evidence>
<dbReference type="Pfam" id="PF02585">
    <property type="entry name" value="PIG-L"/>
    <property type="match status" value="1"/>
</dbReference>
<keyword evidence="7" id="KW-1185">Reference proteome</keyword>
<feature type="binding site" evidence="4">
    <location>
        <position position="69"/>
    </location>
    <ligand>
        <name>Zn(2+)</name>
        <dbReference type="ChEBI" id="CHEBI:29105"/>
    </ligand>
</feature>
<dbReference type="HAMAP" id="MF_01696">
    <property type="entry name" value="MshB"/>
    <property type="match status" value="1"/>
</dbReference>
<dbReference type="InterPro" id="IPR024078">
    <property type="entry name" value="LmbE-like_dom_sf"/>
</dbReference>